<keyword evidence="4 11" id="KW-0488">Methylation</keyword>
<dbReference type="AlphaFoldDB" id="A0A942Z4H9"/>
<comment type="similarity">
    <text evidence="9 10">Belongs to the ComGC family.</text>
</comment>
<feature type="transmembrane region" description="Helical" evidence="10">
    <location>
        <begin position="12"/>
        <end position="32"/>
    </location>
</feature>
<evidence type="ECO:0000256" key="8">
    <source>
        <dbReference type="ARBA" id="ARBA00023287"/>
    </source>
</evidence>
<comment type="subcellular location">
    <subcellularLocation>
        <location evidence="1">Cell membrane</location>
        <topology evidence="1">Single-pass membrane protein</topology>
    </subcellularLocation>
    <subcellularLocation>
        <location evidence="2">Cell surface</location>
    </subcellularLocation>
</comment>
<evidence type="ECO:0000256" key="3">
    <source>
        <dbReference type="ARBA" id="ARBA00022475"/>
    </source>
</evidence>
<dbReference type="SUPFAM" id="SSF54523">
    <property type="entry name" value="Pili subunits"/>
    <property type="match status" value="1"/>
</dbReference>
<keyword evidence="10" id="KW-0813">Transport</keyword>
<dbReference type="Proteomes" id="UP000676456">
    <property type="component" value="Unassembled WGS sequence"/>
</dbReference>
<dbReference type="PANTHER" id="PTHR30093">
    <property type="entry name" value="GENERAL SECRETION PATHWAY PROTEIN G"/>
    <property type="match status" value="1"/>
</dbReference>
<keyword evidence="6 10" id="KW-1133">Transmembrane helix</keyword>
<keyword evidence="5 10" id="KW-0812">Transmembrane</keyword>
<dbReference type="NCBIfam" id="TIGR02532">
    <property type="entry name" value="IV_pilin_GFxxxE"/>
    <property type="match status" value="1"/>
</dbReference>
<dbReference type="PROSITE" id="PS00409">
    <property type="entry name" value="PROKAR_NTER_METHYL"/>
    <property type="match status" value="1"/>
</dbReference>
<accession>A0A942Z4H9</accession>
<name>A0A942Z4H9_9BACI</name>
<dbReference type="GO" id="GO:0005886">
    <property type="term" value="C:plasma membrane"/>
    <property type="evidence" value="ECO:0007669"/>
    <property type="project" value="UniProtKB-SubCell"/>
</dbReference>
<keyword evidence="7 10" id="KW-0472">Membrane</keyword>
<dbReference type="Pfam" id="PF07963">
    <property type="entry name" value="N_methyl"/>
    <property type="match status" value="1"/>
</dbReference>
<keyword evidence="13" id="KW-1185">Reference proteome</keyword>
<dbReference type="Gene3D" id="3.30.700.10">
    <property type="entry name" value="Glycoprotein, Type 4 Pilin"/>
    <property type="match status" value="1"/>
</dbReference>
<comment type="subunit">
    <text evidence="10">Homodimer.</text>
</comment>
<comment type="function">
    <text evidence="10">Required for transformation and DNA binding.</text>
</comment>
<keyword evidence="8 10" id="KW-0178">Competence</keyword>
<evidence type="ECO:0000256" key="1">
    <source>
        <dbReference type="ARBA" id="ARBA00004162"/>
    </source>
</evidence>
<evidence type="ECO:0000256" key="11">
    <source>
        <dbReference type="PIRSR" id="PIRSR029928-50"/>
    </source>
</evidence>
<dbReference type="GO" id="GO:0015628">
    <property type="term" value="P:protein secretion by the type II secretion system"/>
    <property type="evidence" value="ECO:0007669"/>
    <property type="project" value="InterPro"/>
</dbReference>
<dbReference type="InterPro" id="IPR016940">
    <property type="entry name" value="ComGC"/>
</dbReference>
<evidence type="ECO:0000256" key="4">
    <source>
        <dbReference type="ARBA" id="ARBA00022481"/>
    </source>
</evidence>
<dbReference type="GO" id="GO:0030420">
    <property type="term" value="P:establishment of competence for transformation"/>
    <property type="evidence" value="ECO:0007669"/>
    <property type="project" value="UniProtKB-UniRule"/>
</dbReference>
<organism evidence="12 13">
    <name type="scientific">Lederbergia citrea</name>
    <dbReference type="NCBI Taxonomy" id="2833581"/>
    <lineage>
        <taxon>Bacteria</taxon>
        <taxon>Bacillati</taxon>
        <taxon>Bacillota</taxon>
        <taxon>Bacilli</taxon>
        <taxon>Bacillales</taxon>
        <taxon>Bacillaceae</taxon>
        <taxon>Lederbergia</taxon>
    </lineage>
</organism>
<dbReference type="GO" id="GO:0015627">
    <property type="term" value="C:type II protein secretion system complex"/>
    <property type="evidence" value="ECO:0007669"/>
    <property type="project" value="InterPro"/>
</dbReference>
<evidence type="ECO:0000256" key="5">
    <source>
        <dbReference type="ARBA" id="ARBA00022692"/>
    </source>
</evidence>
<protein>
    <recommendedName>
        <fullName evidence="10">ComG operon protein 3</fullName>
    </recommendedName>
</protein>
<evidence type="ECO:0000256" key="2">
    <source>
        <dbReference type="ARBA" id="ARBA00004241"/>
    </source>
</evidence>
<evidence type="ECO:0000256" key="9">
    <source>
        <dbReference type="ARBA" id="ARBA00043982"/>
    </source>
</evidence>
<dbReference type="PIRSF" id="PIRSF029928">
    <property type="entry name" value="Late_competence_ComGC"/>
    <property type="match status" value="1"/>
</dbReference>
<feature type="propeptide" id="PRO_5039776916" evidence="11">
    <location>
        <begin position="1"/>
        <end position="11"/>
    </location>
</feature>
<reference evidence="12 13" key="1">
    <citation type="submission" date="2021-05" db="EMBL/GenBank/DDBJ databases">
        <title>Novel Bacillus species.</title>
        <authorList>
            <person name="Liu G."/>
        </authorList>
    </citation>
    <scope>NUCLEOTIDE SEQUENCE [LARGE SCALE GENOMIC DNA]</scope>
    <source>
        <strain evidence="12 13">FJAT-49682</strain>
    </source>
</reference>
<evidence type="ECO:0000256" key="6">
    <source>
        <dbReference type="ARBA" id="ARBA00022989"/>
    </source>
</evidence>
<dbReference type="GO" id="GO:0009986">
    <property type="term" value="C:cell surface"/>
    <property type="evidence" value="ECO:0007669"/>
    <property type="project" value="UniProtKB-SubCell"/>
</dbReference>
<evidence type="ECO:0000313" key="13">
    <source>
        <dbReference type="Proteomes" id="UP000676456"/>
    </source>
</evidence>
<feature type="chain" id="PRO_5039776917" description="ComG operon protein 3" evidence="11">
    <location>
        <begin position="12"/>
        <end position="108"/>
    </location>
</feature>
<dbReference type="PANTHER" id="PTHR30093:SF2">
    <property type="entry name" value="TYPE II SECRETION SYSTEM PROTEIN H"/>
    <property type="match status" value="1"/>
</dbReference>
<feature type="modified residue" description="N-methylphenylalanine" evidence="11">
    <location>
        <position position="12"/>
    </location>
</feature>
<gene>
    <name evidence="12" type="ORF">KHA91_06565</name>
</gene>
<dbReference type="InterPro" id="IPR045584">
    <property type="entry name" value="Pilin-like"/>
</dbReference>
<dbReference type="RefSeq" id="WP_213097371.1">
    <property type="nucleotide sequence ID" value="NZ_JAGYPH010000001.1"/>
</dbReference>
<sequence>MKKLMINNERGFTLIEMMIVLLVITIILLVALPNVTKHSSSINDKGCKALVQMVQGQVQAYYMDKQTYPSSLEELKTDDYLKGSNLVCSNGNPLSIDGKGNVIVTDSK</sequence>
<dbReference type="InterPro" id="IPR000983">
    <property type="entry name" value="Bac_GSPG_pilin"/>
</dbReference>
<proteinExistence type="inferred from homology"/>
<comment type="caution">
    <text evidence="12">The sequence shown here is derived from an EMBL/GenBank/DDBJ whole genome shotgun (WGS) entry which is preliminary data.</text>
</comment>
<dbReference type="NCBIfam" id="NF040999">
    <property type="entry name" value="pilin_ComGC"/>
    <property type="match status" value="1"/>
</dbReference>
<evidence type="ECO:0000313" key="12">
    <source>
        <dbReference type="EMBL" id="MBS4222420.1"/>
    </source>
</evidence>
<evidence type="ECO:0000256" key="10">
    <source>
        <dbReference type="PIRNR" id="PIRNR029928"/>
    </source>
</evidence>
<dbReference type="EMBL" id="JAGYPN010000001">
    <property type="protein sequence ID" value="MBS4222420.1"/>
    <property type="molecule type" value="Genomic_DNA"/>
</dbReference>
<dbReference type="InterPro" id="IPR012902">
    <property type="entry name" value="N_methyl_site"/>
</dbReference>
<evidence type="ECO:0000256" key="7">
    <source>
        <dbReference type="ARBA" id="ARBA00023136"/>
    </source>
</evidence>
<keyword evidence="3 10" id="KW-1003">Cell membrane</keyword>
<dbReference type="PRINTS" id="PR00813">
    <property type="entry name" value="BCTERIALGSPG"/>
</dbReference>